<dbReference type="InterPro" id="IPR012677">
    <property type="entry name" value="Nucleotide-bd_a/b_plait_sf"/>
</dbReference>
<dbReference type="EMBL" id="JALJOS010000003">
    <property type="protein sequence ID" value="KAK9841128.1"/>
    <property type="molecule type" value="Genomic_DNA"/>
</dbReference>
<feature type="compositionally biased region" description="Basic and acidic residues" evidence="3">
    <location>
        <begin position="567"/>
        <end position="592"/>
    </location>
</feature>
<evidence type="ECO:0000259" key="4">
    <source>
        <dbReference type="PROSITE" id="PS50102"/>
    </source>
</evidence>
<dbReference type="SMART" id="SM00360">
    <property type="entry name" value="RRM"/>
    <property type="match status" value="2"/>
</dbReference>
<feature type="region of interest" description="Disordered" evidence="3">
    <location>
        <begin position="147"/>
        <end position="246"/>
    </location>
</feature>
<feature type="region of interest" description="Disordered" evidence="3">
    <location>
        <begin position="269"/>
        <end position="381"/>
    </location>
</feature>
<gene>
    <name evidence="5" type="ORF">WJX74_000417</name>
</gene>
<feature type="region of interest" description="Disordered" evidence="3">
    <location>
        <begin position="535"/>
        <end position="662"/>
    </location>
</feature>
<dbReference type="CDD" id="cd00590">
    <property type="entry name" value="RRM_SF"/>
    <property type="match status" value="1"/>
</dbReference>
<feature type="compositionally biased region" description="Polar residues" evidence="3">
    <location>
        <begin position="162"/>
        <end position="172"/>
    </location>
</feature>
<keyword evidence="1 2" id="KW-0694">RNA-binding</keyword>
<dbReference type="GO" id="GO:0003723">
    <property type="term" value="F:RNA binding"/>
    <property type="evidence" value="ECO:0007669"/>
    <property type="project" value="UniProtKB-UniRule"/>
</dbReference>
<feature type="compositionally biased region" description="Basic and acidic residues" evidence="3">
    <location>
        <begin position="619"/>
        <end position="637"/>
    </location>
</feature>
<dbReference type="PANTHER" id="PTHR10501">
    <property type="entry name" value="U1 SMALL NUCLEAR RIBONUCLEOPROTEIN A/U2 SMALL NUCLEAR RIBONUCLEOPROTEIN B"/>
    <property type="match status" value="1"/>
</dbReference>
<dbReference type="CDD" id="cd21618">
    <property type="entry name" value="RRM_AtNSRA_like"/>
    <property type="match status" value="1"/>
</dbReference>
<accession>A0AAW1S6L4</accession>
<name>A0AAW1S6L4_9CHLO</name>
<comment type="caution">
    <text evidence="5">The sequence shown here is derived from an EMBL/GenBank/DDBJ whole genome shotgun (WGS) entry which is preliminary data.</text>
</comment>
<sequence>MNAATGNLLRIRNIEPYVTTDEFSGIFLQLDGCTGCRLVKAADGSQEGYVEFQDNNTAKSAKALYNGWTGWGQRGLEIDYSAFPSFQPAPAAQGQALPQGQKRAREDAVEDGNAFKQARSVPGANGGYNADGIGAPAQLGQSMVQQGTLSGQPGYMPATSMPGGNTSGSLPTSAGYALPQGQMANNAQAPTGSQGMMQMQPSANPTAGQYMGGGFVQQGGQPQLQGQTQQQPQGQPQLGQAAMQNPQQLQQLQQFLNQQQQQQQGMQQQLQQHQAFQPGQQQMLGQMGGMQGQGQQAAPQYASQAAQNPQMMYQGMPQQQAQQPQQMQTQQQQLPQQIPQQMPQQVGYGSMSMQQMPQGQMQQPSQMQQPGSMPMQQPGMQQPGFQYQPQPQQGMVMGQQQPAMGQGMPMQQPQMVQQMPPQQQPGPEQGAVGLRPVSVIDPVELPPDASQTLYLERLPQDLSKRELAHIFRPFEGYATTRVVTKDSVKHPGEKQVMGFVEFTNAIQSSAAMHTLQNYPLDRDDEESHVLRIMYARPQLKPAPGERADRRPGGPFSPREVGARGRGRFSDRPGRGRSDADGEVRGRGGPREEPEGEAGHGGYRGRGRGSYRGRGSSFADAERPRESFEDRGPRDRGFSDGSRGRGPPRGGAFAGRRGGRGRS</sequence>
<feature type="compositionally biased region" description="Low complexity" evidence="3">
    <location>
        <begin position="89"/>
        <end position="101"/>
    </location>
</feature>
<dbReference type="Pfam" id="PF00076">
    <property type="entry name" value="RRM_1"/>
    <property type="match status" value="2"/>
</dbReference>
<dbReference type="InterPro" id="IPR000504">
    <property type="entry name" value="RRM_dom"/>
</dbReference>
<dbReference type="SUPFAM" id="SSF54928">
    <property type="entry name" value="RNA-binding domain, RBD"/>
    <property type="match status" value="2"/>
</dbReference>
<feature type="domain" description="RRM" evidence="4">
    <location>
        <begin position="451"/>
        <end position="537"/>
    </location>
</feature>
<dbReference type="PROSITE" id="PS50102">
    <property type="entry name" value="RRM"/>
    <property type="match status" value="1"/>
</dbReference>
<dbReference type="InterPro" id="IPR035979">
    <property type="entry name" value="RBD_domain_sf"/>
</dbReference>
<evidence type="ECO:0000313" key="6">
    <source>
        <dbReference type="Proteomes" id="UP001438707"/>
    </source>
</evidence>
<feature type="compositionally biased region" description="Low complexity" evidence="3">
    <location>
        <begin position="269"/>
        <end position="285"/>
    </location>
</feature>
<feature type="region of interest" description="Disordered" evidence="3">
    <location>
        <begin position="89"/>
        <end position="113"/>
    </location>
</feature>
<evidence type="ECO:0000313" key="5">
    <source>
        <dbReference type="EMBL" id="KAK9841128.1"/>
    </source>
</evidence>
<evidence type="ECO:0000256" key="3">
    <source>
        <dbReference type="SAM" id="MobiDB-lite"/>
    </source>
</evidence>
<feature type="compositionally biased region" description="Low complexity" evidence="3">
    <location>
        <begin position="293"/>
        <end position="381"/>
    </location>
</feature>
<feature type="compositionally biased region" description="Polar residues" evidence="3">
    <location>
        <begin position="182"/>
        <end position="207"/>
    </location>
</feature>
<proteinExistence type="predicted"/>
<dbReference type="Proteomes" id="UP001438707">
    <property type="component" value="Unassembled WGS sequence"/>
</dbReference>
<reference evidence="5 6" key="1">
    <citation type="journal article" date="2024" name="Nat. Commun.">
        <title>Phylogenomics reveals the evolutionary origins of lichenization in chlorophyte algae.</title>
        <authorList>
            <person name="Puginier C."/>
            <person name="Libourel C."/>
            <person name="Otte J."/>
            <person name="Skaloud P."/>
            <person name="Haon M."/>
            <person name="Grisel S."/>
            <person name="Petersen M."/>
            <person name="Berrin J.G."/>
            <person name="Delaux P.M."/>
            <person name="Dal Grande F."/>
            <person name="Keller J."/>
        </authorList>
    </citation>
    <scope>NUCLEOTIDE SEQUENCE [LARGE SCALE GENOMIC DNA]</scope>
    <source>
        <strain evidence="5 6">SAG 2145</strain>
    </source>
</reference>
<protein>
    <recommendedName>
        <fullName evidence="4">RRM domain-containing protein</fullName>
    </recommendedName>
</protein>
<keyword evidence="6" id="KW-1185">Reference proteome</keyword>
<dbReference type="Gene3D" id="3.30.70.330">
    <property type="match status" value="2"/>
</dbReference>
<dbReference type="AlphaFoldDB" id="A0AAW1S6L4"/>
<evidence type="ECO:0000256" key="2">
    <source>
        <dbReference type="PROSITE-ProRule" id="PRU00176"/>
    </source>
</evidence>
<organism evidence="5 6">
    <name type="scientific">Apatococcus lobatus</name>
    <dbReference type="NCBI Taxonomy" id="904363"/>
    <lineage>
        <taxon>Eukaryota</taxon>
        <taxon>Viridiplantae</taxon>
        <taxon>Chlorophyta</taxon>
        <taxon>core chlorophytes</taxon>
        <taxon>Trebouxiophyceae</taxon>
        <taxon>Chlorellales</taxon>
        <taxon>Chlorellaceae</taxon>
        <taxon>Apatococcus</taxon>
    </lineage>
</organism>
<feature type="compositionally biased region" description="Low complexity" evidence="3">
    <location>
        <begin position="218"/>
        <end position="246"/>
    </location>
</feature>
<evidence type="ECO:0000256" key="1">
    <source>
        <dbReference type="ARBA" id="ARBA00022884"/>
    </source>
</evidence>